<name>A0A3A1WKX8_9HYPH</name>
<dbReference type="InterPro" id="IPR007387">
    <property type="entry name" value="TRAP_DctQ"/>
</dbReference>
<evidence type="ECO:0000313" key="12">
    <source>
        <dbReference type="Proteomes" id="UP000265750"/>
    </source>
</evidence>
<keyword evidence="6 9" id="KW-1133">Transmembrane helix</keyword>
<evidence type="ECO:0000256" key="8">
    <source>
        <dbReference type="ARBA" id="ARBA00038436"/>
    </source>
</evidence>
<evidence type="ECO:0000256" key="3">
    <source>
        <dbReference type="ARBA" id="ARBA00022475"/>
    </source>
</evidence>
<sequence>MTIQTDPPYPADPRALRWFGWLMTSIAVSAFLGMTTATLLGVAARYLGVRGLEWTFEMSGILFLWTSFAGVVVAELRRENVAFTVLVQGLGRRGRRIVALVGSALTLWLAVEMLRSGIAFAGRSGMAPTAVLRLPRLVQIAPLVVFAAGVALIVVARIVQDLRAGDAR</sequence>
<feature type="transmembrane region" description="Helical" evidence="9">
    <location>
        <begin position="58"/>
        <end position="76"/>
    </location>
</feature>
<proteinExistence type="inferred from homology"/>
<keyword evidence="3" id="KW-1003">Cell membrane</keyword>
<dbReference type="OrthoDB" id="7843639at2"/>
<dbReference type="Pfam" id="PF04290">
    <property type="entry name" value="DctQ"/>
    <property type="match status" value="1"/>
</dbReference>
<evidence type="ECO:0000256" key="6">
    <source>
        <dbReference type="ARBA" id="ARBA00022989"/>
    </source>
</evidence>
<evidence type="ECO:0000256" key="2">
    <source>
        <dbReference type="ARBA" id="ARBA00022448"/>
    </source>
</evidence>
<dbReference type="PANTHER" id="PTHR35011:SF2">
    <property type="entry name" value="2,3-DIKETO-L-GULONATE TRAP TRANSPORTER SMALL PERMEASE PROTEIN YIAM"/>
    <property type="match status" value="1"/>
</dbReference>
<feature type="domain" description="Tripartite ATP-independent periplasmic transporters DctQ component" evidence="10">
    <location>
        <begin position="34"/>
        <end position="163"/>
    </location>
</feature>
<comment type="similarity">
    <text evidence="8 9">Belongs to the TRAP transporter small permease family.</text>
</comment>
<keyword evidence="4 9" id="KW-0997">Cell inner membrane</keyword>
<comment type="function">
    <text evidence="9">Part of the tripartite ATP-independent periplasmic (TRAP) transport system.</text>
</comment>
<gene>
    <name evidence="11" type="ORF">D3218_08685</name>
</gene>
<evidence type="ECO:0000313" key="11">
    <source>
        <dbReference type="EMBL" id="RIY01422.1"/>
    </source>
</evidence>
<dbReference type="PANTHER" id="PTHR35011">
    <property type="entry name" value="2,3-DIKETO-L-GULONATE TRAP TRANSPORTER SMALL PERMEASE PROTEIN YIAM"/>
    <property type="match status" value="1"/>
</dbReference>
<dbReference type="GO" id="GO:0015740">
    <property type="term" value="P:C4-dicarboxylate transport"/>
    <property type="evidence" value="ECO:0007669"/>
    <property type="project" value="TreeGrafter"/>
</dbReference>
<dbReference type="AlphaFoldDB" id="A0A3A1WKX8"/>
<keyword evidence="2 9" id="KW-0813">Transport</keyword>
<reference evidence="12" key="1">
    <citation type="submission" date="2018-09" db="EMBL/GenBank/DDBJ databases">
        <authorList>
            <person name="Tuo L."/>
        </authorList>
    </citation>
    <scope>NUCLEOTIDE SEQUENCE [LARGE SCALE GENOMIC DNA]</scope>
    <source>
        <strain evidence="12">M2BS4Y-1</strain>
    </source>
</reference>
<dbReference type="GO" id="GO:0022857">
    <property type="term" value="F:transmembrane transporter activity"/>
    <property type="evidence" value="ECO:0007669"/>
    <property type="project" value="UniProtKB-UniRule"/>
</dbReference>
<dbReference type="EMBL" id="QYRN01000004">
    <property type="protein sequence ID" value="RIY01422.1"/>
    <property type="molecule type" value="Genomic_DNA"/>
</dbReference>
<keyword evidence="5 9" id="KW-0812">Transmembrane</keyword>
<dbReference type="RefSeq" id="WP_119539602.1">
    <property type="nucleotide sequence ID" value="NZ_QYRN01000004.1"/>
</dbReference>
<keyword evidence="7 9" id="KW-0472">Membrane</keyword>
<dbReference type="InterPro" id="IPR055348">
    <property type="entry name" value="DctQ"/>
</dbReference>
<dbReference type="Proteomes" id="UP000265750">
    <property type="component" value="Unassembled WGS sequence"/>
</dbReference>
<comment type="subunit">
    <text evidence="9">The complex comprises the extracytoplasmic solute receptor protein and the two transmembrane proteins.</text>
</comment>
<evidence type="ECO:0000256" key="1">
    <source>
        <dbReference type="ARBA" id="ARBA00004429"/>
    </source>
</evidence>
<evidence type="ECO:0000256" key="4">
    <source>
        <dbReference type="ARBA" id="ARBA00022519"/>
    </source>
</evidence>
<dbReference type="GO" id="GO:0005886">
    <property type="term" value="C:plasma membrane"/>
    <property type="evidence" value="ECO:0007669"/>
    <property type="project" value="UniProtKB-SubCell"/>
</dbReference>
<feature type="transmembrane region" description="Helical" evidence="9">
    <location>
        <begin position="97"/>
        <end position="120"/>
    </location>
</feature>
<comment type="subcellular location">
    <subcellularLocation>
        <location evidence="1 9">Cell inner membrane</location>
        <topology evidence="1 9">Multi-pass membrane protein</topology>
    </subcellularLocation>
</comment>
<feature type="transmembrane region" description="Helical" evidence="9">
    <location>
        <begin position="21"/>
        <end position="46"/>
    </location>
</feature>
<accession>A0A3A1WKX8</accession>
<evidence type="ECO:0000256" key="5">
    <source>
        <dbReference type="ARBA" id="ARBA00022692"/>
    </source>
</evidence>
<comment type="caution">
    <text evidence="11">The sequence shown here is derived from an EMBL/GenBank/DDBJ whole genome shotgun (WGS) entry which is preliminary data.</text>
</comment>
<evidence type="ECO:0000256" key="9">
    <source>
        <dbReference type="RuleBase" id="RU369079"/>
    </source>
</evidence>
<evidence type="ECO:0000256" key="7">
    <source>
        <dbReference type="ARBA" id="ARBA00023136"/>
    </source>
</evidence>
<protein>
    <recommendedName>
        <fullName evidence="9">TRAP transporter small permease protein</fullName>
    </recommendedName>
</protein>
<organism evidence="11 12">
    <name type="scientific">Aureimonas flava</name>
    <dbReference type="NCBI Taxonomy" id="2320271"/>
    <lineage>
        <taxon>Bacteria</taxon>
        <taxon>Pseudomonadati</taxon>
        <taxon>Pseudomonadota</taxon>
        <taxon>Alphaproteobacteria</taxon>
        <taxon>Hyphomicrobiales</taxon>
        <taxon>Aurantimonadaceae</taxon>
        <taxon>Aureimonas</taxon>
    </lineage>
</organism>
<evidence type="ECO:0000259" key="10">
    <source>
        <dbReference type="Pfam" id="PF04290"/>
    </source>
</evidence>
<feature type="transmembrane region" description="Helical" evidence="9">
    <location>
        <begin position="140"/>
        <end position="159"/>
    </location>
</feature>
<keyword evidence="12" id="KW-1185">Reference proteome</keyword>